<accession>A0A5B8KU52</accession>
<dbReference type="SUPFAM" id="SSF53850">
    <property type="entry name" value="Periplasmic binding protein-like II"/>
    <property type="match status" value="1"/>
</dbReference>
<sequence length="300" mass="33332">MQSLRHLLPSAGNLIVFEAAGRLESFTAAGRELGMSQAAVSYAIRGLEEQLGVPLFERRHRKVLLTEAGARFFADVALGLSHIRKSAEDLRLAATGGHVTLSASTAFASFWMMPRLQQFRDEVPGVDLRIQTAERDLDIVAERIPLGIRGGDPRDWPRYEALPLAEEEIFPVASPAYAARFGLPRTVEDLHQHRLIHLEEPYREAASWSDWFRSAGHAGPVAARGLLINDYALVIQAVMEGQGIALGWRHLAERLLASGLLTRVTGHAMATGKWFHVVWQRDRDLSPNALKVRDWLLAQA</sequence>
<dbReference type="GO" id="GO:0006351">
    <property type="term" value="P:DNA-templated transcription"/>
    <property type="evidence" value="ECO:0007669"/>
    <property type="project" value="TreeGrafter"/>
</dbReference>
<gene>
    <name evidence="6" type="ORF">FQ775_01405</name>
</gene>
<feature type="domain" description="HTH lysR-type" evidence="5">
    <location>
        <begin position="14"/>
        <end position="66"/>
    </location>
</feature>
<keyword evidence="3" id="KW-0238">DNA-binding</keyword>
<evidence type="ECO:0000256" key="1">
    <source>
        <dbReference type="ARBA" id="ARBA00009437"/>
    </source>
</evidence>
<evidence type="ECO:0000256" key="3">
    <source>
        <dbReference type="ARBA" id="ARBA00023125"/>
    </source>
</evidence>
<dbReference type="PRINTS" id="PR00039">
    <property type="entry name" value="HTHLYSR"/>
</dbReference>
<keyword evidence="2" id="KW-0805">Transcription regulation</keyword>
<dbReference type="Pfam" id="PF03466">
    <property type="entry name" value="LysR_substrate"/>
    <property type="match status" value="1"/>
</dbReference>
<dbReference type="FunFam" id="1.10.10.10:FF:000001">
    <property type="entry name" value="LysR family transcriptional regulator"/>
    <property type="match status" value="1"/>
</dbReference>
<evidence type="ECO:0000256" key="4">
    <source>
        <dbReference type="ARBA" id="ARBA00023163"/>
    </source>
</evidence>
<dbReference type="Gene3D" id="1.10.10.10">
    <property type="entry name" value="Winged helix-like DNA-binding domain superfamily/Winged helix DNA-binding domain"/>
    <property type="match status" value="1"/>
</dbReference>
<reference evidence="6" key="1">
    <citation type="submission" date="2020-04" db="EMBL/GenBank/DDBJ databases">
        <title>Nitratireductor sp. nov. isolated from mangrove soil.</title>
        <authorList>
            <person name="Ye Y."/>
        </authorList>
    </citation>
    <scope>NUCLEOTIDE SEQUENCE</scope>
    <source>
        <strain evidence="6">SY7</strain>
    </source>
</reference>
<protein>
    <submittedName>
        <fullName evidence="6">LysR family transcriptional regulator</fullName>
    </submittedName>
</protein>
<dbReference type="InterPro" id="IPR058163">
    <property type="entry name" value="LysR-type_TF_proteobact-type"/>
</dbReference>
<dbReference type="InterPro" id="IPR005119">
    <property type="entry name" value="LysR_subst-bd"/>
</dbReference>
<comment type="similarity">
    <text evidence="1">Belongs to the LysR transcriptional regulatory family.</text>
</comment>
<dbReference type="SUPFAM" id="SSF46785">
    <property type="entry name" value="Winged helix' DNA-binding domain"/>
    <property type="match status" value="1"/>
</dbReference>
<dbReference type="InterPro" id="IPR000847">
    <property type="entry name" value="LysR_HTH_N"/>
</dbReference>
<dbReference type="InterPro" id="IPR036388">
    <property type="entry name" value="WH-like_DNA-bd_sf"/>
</dbReference>
<dbReference type="EMBL" id="CP042301">
    <property type="protein sequence ID" value="QDY99134.1"/>
    <property type="molecule type" value="Genomic_DNA"/>
</dbReference>
<name>A0A5B8KU52_9HYPH</name>
<evidence type="ECO:0000313" key="7">
    <source>
        <dbReference type="Proteomes" id="UP000321389"/>
    </source>
</evidence>
<keyword evidence="7" id="KW-1185">Reference proteome</keyword>
<dbReference type="Gene3D" id="3.40.190.10">
    <property type="entry name" value="Periplasmic binding protein-like II"/>
    <property type="match status" value="2"/>
</dbReference>
<dbReference type="Proteomes" id="UP000321389">
    <property type="component" value="Chromosome"/>
</dbReference>
<dbReference type="InterPro" id="IPR036390">
    <property type="entry name" value="WH_DNA-bd_sf"/>
</dbReference>
<evidence type="ECO:0000259" key="5">
    <source>
        <dbReference type="PROSITE" id="PS50931"/>
    </source>
</evidence>
<dbReference type="GO" id="GO:0043565">
    <property type="term" value="F:sequence-specific DNA binding"/>
    <property type="evidence" value="ECO:0007669"/>
    <property type="project" value="TreeGrafter"/>
</dbReference>
<dbReference type="GO" id="GO:0003700">
    <property type="term" value="F:DNA-binding transcription factor activity"/>
    <property type="evidence" value="ECO:0007669"/>
    <property type="project" value="InterPro"/>
</dbReference>
<keyword evidence="4" id="KW-0804">Transcription</keyword>
<evidence type="ECO:0000313" key="6">
    <source>
        <dbReference type="EMBL" id="QDY99134.1"/>
    </source>
</evidence>
<dbReference type="OrthoDB" id="9804958at2"/>
<dbReference type="AlphaFoldDB" id="A0A5B8KU52"/>
<dbReference type="Pfam" id="PF00126">
    <property type="entry name" value="HTH_1"/>
    <property type="match status" value="1"/>
</dbReference>
<dbReference type="PANTHER" id="PTHR30537">
    <property type="entry name" value="HTH-TYPE TRANSCRIPTIONAL REGULATOR"/>
    <property type="match status" value="1"/>
</dbReference>
<dbReference type="PANTHER" id="PTHR30537:SF74">
    <property type="entry name" value="HTH-TYPE TRANSCRIPTIONAL REGULATOR TRPI"/>
    <property type="match status" value="1"/>
</dbReference>
<dbReference type="RefSeq" id="WP_146297784.1">
    <property type="nucleotide sequence ID" value="NZ_CP042301.2"/>
</dbReference>
<organism evidence="6 7">
    <name type="scientific">Nitratireductor mangrovi</name>
    <dbReference type="NCBI Taxonomy" id="2599600"/>
    <lineage>
        <taxon>Bacteria</taxon>
        <taxon>Pseudomonadati</taxon>
        <taxon>Pseudomonadota</taxon>
        <taxon>Alphaproteobacteria</taxon>
        <taxon>Hyphomicrobiales</taxon>
        <taxon>Phyllobacteriaceae</taxon>
        <taxon>Nitratireductor</taxon>
    </lineage>
</organism>
<dbReference type="PROSITE" id="PS50931">
    <property type="entry name" value="HTH_LYSR"/>
    <property type="match status" value="1"/>
</dbReference>
<dbReference type="KEGG" id="niy:FQ775_01405"/>
<dbReference type="CDD" id="cd08432">
    <property type="entry name" value="PBP2_GcdR_TrpI_HvrB_AmpR_like"/>
    <property type="match status" value="1"/>
</dbReference>
<evidence type="ECO:0000256" key="2">
    <source>
        <dbReference type="ARBA" id="ARBA00023015"/>
    </source>
</evidence>
<proteinExistence type="inferred from homology"/>